<evidence type="ECO:0000256" key="4">
    <source>
        <dbReference type="PIRSR" id="PIRSR000185-1"/>
    </source>
</evidence>
<comment type="similarity">
    <text evidence="1 3 7">Belongs to the Glu/Leu/Phe/Val dehydrogenases family.</text>
</comment>
<dbReference type="AlphaFoldDB" id="A0A0G0D7X0"/>
<proteinExistence type="inferred from homology"/>
<evidence type="ECO:0000313" key="10">
    <source>
        <dbReference type="Proteomes" id="UP000034176"/>
    </source>
</evidence>
<dbReference type="Proteomes" id="UP000034176">
    <property type="component" value="Unassembled WGS sequence"/>
</dbReference>
<dbReference type="EMBL" id="LBPN01000007">
    <property type="protein sequence ID" value="KKP59385.1"/>
    <property type="molecule type" value="Genomic_DNA"/>
</dbReference>
<dbReference type="SUPFAM" id="SSF51735">
    <property type="entry name" value="NAD(P)-binding Rossmann-fold domains"/>
    <property type="match status" value="1"/>
</dbReference>
<dbReference type="PANTHER" id="PTHR11606">
    <property type="entry name" value="GLUTAMATE DEHYDROGENASE"/>
    <property type="match status" value="1"/>
</dbReference>
<dbReference type="Gene3D" id="3.40.50.10860">
    <property type="entry name" value="Leucine Dehydrogenase, chain A, domain 1"/>
    <property type="match status" value="1"/>
</dbReference>
<dbReference type="InterPro" id="IPR006097">
    <property type="entry name" value="Glu/Leu/Phe/Val/Trp_DH_dimer"/>
</dbReference>
<feature type="site" description="Important for catalysis" evidence="6">
    <location>
        <position position="154"/>
    </location>
</feature>
<dbReference type="SMART" id="SM00839">
    <property type="entry name" value="ELFV_dehydrog"/>
    <property type="match status" value="1"/>
</dbReference>
<keyword evidence="5" id="KW-0520">NAD</keyword>
<dbReference type="PRINTS" id="PR00082">
    <property type="entry name" value="GLFDHDRGNASE"/>
</dbReference>
<dbReference type="GO" id="GO:0000166">
    <property type="term" value="F:nucleotide binding"/>
    <property type="evidence" value="ECO:0007669"/>
    <property type="project" value="UniProtKB-KW"/>
</dbReference>
<name>A0A0G0D7X0_9BACT</name>
<gene>
    <name evidence="9" type="ORF">UR52_C0007G0010</name>
</gene>
<sequence length="465" mass="50973">MTDSAFANAQKQLDTAAKILLKNAKTAEEKLELEKKLASLKQPKRIAEVSLPVVMDDGNVKYFTGYRVQFNDNLGPYKGGIRFHSNVSLDEVKALSFWMTIKCAVANLPMGGGKGGVIVDPKKLSIKELENLSREYAKSIADIIGPHKDVPAPDMNTNGIIMGWMLEEFIKIRNSKNEIRNKKELNKLKATFTGKLVKDGGSEGREEATGLGGLYVLQAILAKLRTQNSMTKTQSFDYTQDKKEKLTVAGSQTSQPRLTVAVQGFGNVGHNVAKFLDANGFKVVAVSDSKGGVYVSEGINPELTQECKKKNGTLAGCYCSGSVCDLKKGRQITNQELLELPVDILVPSALEGVITENNAGKIKAKVILEMANGPTTPQADSILFKKGITLIPDVLSNSGGVLVSTFEWEQNLKSEHWTKEQVNKRLKSEIQKAAWDIWNLSKKEKIDLRTSAFVLALQRILAKSN</sequence>
<evidence type="ECO:0000256" key="7">
    <source>
        <dbReference type="RuleBase" id="RU004417"/>
    </source>
</evidence>
<dbReference type="InterPro" id="IPR036291">
    <property type="entry name" value="NAD(P)-bd_dom_sf"/>
</dbReference>
<dbReference type="STRING" id="1618434.UR52_C0007G0010"/>
<feature type="domain" description="Glutamate/phenylalanine/leucine/valine/L-tryptophan dehydrogenase C-terminal" evidence="8">
    <location>
        <begin position="202"/>
        <end position="463"/>
    </location>
</feature>
<dbReference type="CDD" id="cd01076">
    <property type="entry name" value="NAD_bind_1_Glu_DH"/>
    <property type="match status" value="1"/>
</dbReference>
<dbReference type="InterPro" id="IPR033922">
    <property type="entry name" value="NAD_bind_Glu_DH"/>
</dbReference>
<feature type="binding site" evidence="5">
    <location>
        <position position="267"/>
    </location>
    <ligand>
        <name>NAD(+)</name>
        <dbReference type="ChEBI" id="CHEBI:57540"/>
    </ligand>
</feature>
<feature type="binding site" evidence="5">
    <location>
        <position position="209"/>
    </location>
    <ligand>
        <name>NAD(+)</name>
        <dbReference type="ChEBI" id="CHEBI:57540"/>
    </ligand>
</feature>
<dbReference type="GO" id="GO:0004352">
    <property type="term" value="F:glutamate dehydrogenase (NAD+) activity"/>
    <property type="evidence" value="ECO:0007669"/>
    <property type="project" value="TreeGrafter"/>
</dbReference>
<dbReference type="PATRIC" id="fig|1618434.3.peg.315"/>
<reference evidence="9 10" key="1">
    <citation type="journal article" date="2015" name="Nature">
        <title>rRNA introns, odd ribosomes, and small enigmatic genomes across a large radiation of phyla.</title>
        <authorList>
            <person name="Brown C.T."/>
            <person name="Hug L.A."/>
            <person name="Thomas B.C."/>
            <person name="Sharon I."/>
            <person name="Castelle C.J."/>
            <person name="Singh A."/>
            <person name="Wilkins M.J."/>
            <person name="Williams K.H."/>
            <person name="Banfield J.F."/>
        </authorList>
    </citation>
    <scope>NUCLEOTIDE SEQUENCE [LARGE SCALE GENOMIC DNA]</scope>
</reference>
<feature type="binding site" evidence="5">
    <location>
        <position position="78"/>
    </location>
    <ligand>
        <name>substrate</name>
    </ligand>
</feature>
<keyword evidence="2 3" id="KW-0560">Oxidoreductase</keyword>
<dbReference type="InterPro" id="IPR006096">
    <property type="entry name" value="Glu/Leu/Phe/Val/Trp_DH_C"/>
</dbReference>
<evidence type="ECO:0000313" key="9">
    <source>
        <dbReference type="EMBL" id="KKP59385.1"/>
    </source>
</evidence>
<evidence type="ECO:0000259" key="8">
    <source>
        <dbReference type="SMART" id="SM00839"/>
    </source>
</evidence>
<dbReference type="PIRSF" id="PIRSF000185">
    <property type="entry name" value="Glu_DH"/>
    <property type="match status" value="1"/>
</dbReference>
<dbReference type="PROSITE" id="PS00074">
    <property type="entry name" value="GLFV_DEHYDROGENASE"/>
    <property type="match status" value="1"/>
</dbReference>
<evidence type="ECO:0000256" key="1">
    <source>
        <dbReference type="ARBA" id="ARBA00006382"/>
    </source>
</evidence>
<dbReference type="InterPro" id="IPR014362">
    <property type="entry name" value="Glu_DH"/>
</dbReference>
<dbReference type="Gene3D" id="3.40.50.720">
    <property type="entry name" value="NAD(P)-binding Rossmann-like Domain"/>
    <property type="match status" value="1"/>
</dbReference>
<comment type="caution">
    <text evidence="9">The sequence shown here is derived from an EMBL/GenBank/DDBJ whole genome shotgun (WGS) entry which is preliminary data.</text>
</comment>
<dbReference type="InterPro" id="IPR046346">
    <property type="entry name" value="Aminoacid_DH-like_N_sf"/>
</dbReference>
<accession>A0A0G0D7X0</accession>
<dbReference type="Pfam" id="PF00208">
    <property type="entry name" value="ELFV_dehydrog"/>
    <property type="match status" value="1"/>
</dbReference>
<dbReference type="Pfam" id="PF02812">
    <property type="entry name" value="ELFV_dehydrog_N"/>
    <property type="match status" value="1"/>
</dbReference>
<feature type="binding site" evidence="5">
    <location>
        <position position="404"/>
    </location>
    <ligand>
        <name>substrate</name>
    </ligand>
</feature>
<dbReference type="InterPro" id="IPR006095">
    <property type="entry name" value="Glu/Leu/Phe/Val/Trp_DH"/>
</dbReference>
<feature type="active site" description="Proton donor" evidence="4">
    <location>
        <position position="114"/>
    </location>
</feature>
<dbReference type="InterPro" id="IPR033524">
    <property type="entry name" value="Glu/Leu/Phe/Val_DH_AS"/>
</dbReference>
<feature type="binding site" evidence="5">
    <location>
        <position position="102"/>
    </location>
    <ligand>
        <name>substrate</name>
    </ligand>
</feature>
<evidence type="ECO:0000256" key="2">
    <source>
        <dbReference type="ARBA" id="ARBA00023002"/>
    </source>
</evidence>
<dbReference type="GO" id="GO:0006538">
    <property type="term" value="P:L-glutamate catabolic process"/>
    <property type="evidence" value="ECO:0007669"/>
    <property type="project" value="TreeGrafter"/>
</dbReference>
<evidence type="ECO:0000256" key="6">
    <source>
        <dbReference type="PIRSR" id="PIRSR000185-3"/>
    </source>
</evidence>
<evidence type="ECO:0000256" key="5">
    <source>
        <dbReference type="PIRSR" id="PIRSR000185-2"/>
    </source>
</evidence>
<organism evidence="9 10">
    <name type="scientific">Candidatus Gottesmanbacteria bacterium GW2011_GWA1_34_13</name>
    <dbReference type="NCBI Taxonomy" id="1618434"/>
    <lineage>
        <taxon>Bacteria</taxon>
        <taxon>Candidatus Gottesmaniibacteriota</taxon>
    </lineage>
</organism>
<keyword evidence="5" id="KW-0547">Nucleotide-binding</keyword>
<evidence type="ECO:0000256" key="3">
    <source>
        <dbReference type="PIRNR" id="PIRNR000185"/>
    </source>
</evidence>
<dbReference type="SUPFAM" id="SSF53223">
    <property type="entry name" value="Aminoacid dehydrogenase-like, N-terminal domain"/>
    <property type="match status" value="1"/>
</dbReference>
<dbReference type="PANTHER" id="PTHR11606:SF13">
    <property type="entry name" value="GLUTAMATE DEHYDROGENASE 1, MITOCHONDRIAL"/>
    <property type="match status" value="1"/>
</dbReference>
<protein>
    <recommendedName>
        <fullName evidence="3">Glutamate dehydrogenase</fullName>
    </recommendedName>
</protein>